<comment type="caution">
    <text evidence="8">The sequence shown here is derived from an EMBL/GenBank/DDBJ whole genome shotgun (WGS) entry which is preliminary data.</text>
</comment>
<evidence type="ECO:0000256" key="6">
    <source>
        <dbReference type="SAM" id="MobiDB-lite"/>
    </source>
</evidence>
<feature type="region of interest" description="Disordered" evidence="6">
    <location>
        <begin position="384"/>
        <end position="405"/>
    </location>
</feature>
<keyword evidence="5" id="KW-0503">Monooxygenase</keyword>
<keyword evidence="2" id="KW-0285">Flavoprotein</keyword>
<keyword evidence="9" id="KW-1185">Reference proteome</keyword>
<evidence type="ECO:0000256" key="5">
    <source>
        <dbReference type="ARBA" id="ARBA00023033"/>
    </source>
</evidence>
<dbReference type="EMBL" id="BMMP01000013">
    <property type="protein sequence ID" value="GGO53714.1"/>
    <property type="molecule type" value="Genomic_DNA"/>
</dbReference>
<dbReference type="InterPro" id="IPR036188">
    <property type="entry name" value="FAD/NAD-bd_sf"/>
</dbReference>
<evidence type="ECO:0000256" key="2">
    <source>
        <dbReference type="ARBA" id="ARBA00022630"/>
    </source>
</evidence>
<evidence type="ECO:0000256" key="4">
    <source>
        <dbReference type="ARBA" id="ARBA00023002"/>
    </source>
</evidence>
<dbReference type="Pfam" id="PF01494">
    <property type="entry name" value="FAD_binding_3"/>
    <property type="match status" value="1"/>
</dbReference>
<dbReference type="Proteomes" id="UP000631535">
    <property type="component" value="Unassembled WGS sequence"/>
</dbReference>
<comment type="cofactor">
    <cofactor evidence="1">
        <name>FAD</name>
        <dbReference type="ChEBI" id="CHEBI:57692"/>
    </cofactor>
</comment>
<evidence type="ECO:0000313" key="8">
    <source>
        <dbReference type="EMBL" id="GGO53714.1"/>
    </source>
</evidence>
<dbReference type="RefSeq" id="WP_189038634.1">
    <property type="nucleotide sequence ID" value="NZ_BMMP01000013.1"/>
</dbReference>
<evidence type="ECO:0000313" key="9">
    <source>
        <dbReference type="Proteomes" id="UP000631535"/>
    </source>
</evidence>
<dbReference type="PRINTS" id="PR00420">
    <property type="entry name" value="RNGMNOXGNASE"/>
</dbReference>
<evidence type="ECO:0000256" key="1">
    <source>
        <dbReference type="ARBA" id="ARBA00001974"/>
    </source>
</evidence>
<reference evidence="9" key="1">
    <citation type="journal article" date="2019" name="Int. J. Syst. Evol. Microbiol.">
        <title>The Global Catalogue of Microorganisms (GCM) 10K type strain sequencing project: providing services to taxonomists for standard genome sequencing and annotation.</title>
        <authorList>
            <consortium name="The Broad Institute Genomics Platform"/>
            <consortium name="The Broad Institute Genome Sequencing Center for Infectious Disease"/>
            <person name="Wu L."/>
            <person name="Ma J."/>
        </authorList>
    </citation>
    <scope>NUCLEOTIDE SEQUENCE [LARGE SCALE GENOMIC DNA]</scope>
    <source>
        <strain evidence="9">CGMCC 4.7178</strain>
    </source>
</reference>
<dbReference type="InterPro" id="IPR002938">
    <property type="entry name" value="FAD-bd"/>
</dbReference>
<keyword evidence="3" id="KW-0274">FAD</keyword>
<dbReference type="Gene3D" id="3.50.50.60">
    <property type="entry name" value="FAD/NAD(P)-binding domain"/>
    <property type="match status" value="1"/>
</dbReference>
<accession>A0ABQ2MKZ9</accession>
<dbReference type="SUPFAM" id="SSF54373">
    <property type="entry name" value="FAD-linked reductases, C-terminal domain"/>
    <property type="match status" value="1"/>
</dbReference>
<evidence type="ECO:0000259" key="7">
    <source>
        <dbReference type="Pfam" id="PF01494"/>
    </source>
</evidence>
<name>A0ABQ2MKZ9_9ACTN</name>
<dbReference type="SUPFAM" id="SSF51905">
    <property type="entry name" value="FAD/NAD(P)-binding domain"/>
    <property type="match status" value="1"/>
</dbReference>
<dbReference type="PROSITE" id="PS51257">
    <property type="entry name" value="PROKAR_LIPOPROTEIN"/>
    <property type="match status" value="1"/>
</dbReference>
<dbReference type="Gene3D" id="3.30.9.30">
    <property type="match status" value="1"/>
</dbReference>
<evidence type="ECO:0000256" key="3">
    <source>
        <dbReference type="ARBA" id="ARBA00022827"/>
    </source>
</evidence>
<proteinExistence type="predicted"/>
<keyword evidence="4" id="KW-0560">Oxidoreductase</keyword>
<dbReference type="PANTHER" id="PTHR13789:SF318">
    <property type="entry name" value="GERANYLGERANYL DIPHOSPHATE REDUCTASE"/>
    <property type="match status" value="1"/>
</dbReference>
<organism evidence="8 9">
    <name type="scientific">Streptomyces daqingensis</name>
    <dbReference type="NCBI Taxonomy" id="1472640"/>
    <lineage>
        <taxon>Bacteria</taxon>
        <taxon>Bacillati</taxon>
        <taxon>Actinomycetota</taxon>
        <taxon>Actinomycetes</taxon>
        <taxon>Kitasatosporales</taxon>
        <taxon>Streptomycetaceae</taxon>
        <taxon>Streptomyces</taxon>
    </lineage>
</organism>
<feature type="domain" description="FAD-binding" evidence="7">
    <location>
        <begin position="293"/>
        <end position="356"/>
    </location>
</feature>
<dbReference type="InterPro" id="IPR050493">
    <property type="entry name" value="FAD-dep_Monooxygenase_BioMet"/>
</dbReference>
<dbReference type="PANTHER" id="PTHR13789">
    <property type="entry name" value="MONOOXYGENASE"/>
    <property type="match status" value="1"/>
</dbReference>
<sequence>MGGGRVAVVGGSIAGCAMALAAYRGGARKVTVFERAGGELRDRGVGIGVHDDRFAELEAAGYMTRSMPWVPLSRRLWTVRDGGSDLGRTMARQPFPFRAYNWGSLWSELRQRVPDGTDFRPETDVAEVSTEAGGASVRLADGTAEDFDLVIGADGYRSVVRRAMFPRLAPAYAGYLGWRGTSEAPADLPEGGHEEARTVVFPGGHCMMYLIPDRKEGHRMNWVLYTRPPAGSGLDAELRTPTSLPPGKVAAGLTSYLRGLVAEHFPPYWADCVLRSPEDRTFIQPIYDLEVPSYVRGRLMLAGDAATVARPHIGAGSVKALQDAAALESAWRSGGSWQEILTAYDEGRSTVGTQMVGLARRMGEEQVVRTPDWQAMREPDFHAWWDGQNRGPASGGFGGQALRRD</sequence>
<protein>
    <submittedName>
        <fullName evidence="8">2-polyprenyl-6-methoxyphenol hydroxylase</fullName>
    </submittedName>
</protein>
<gene>
    <name evidence="8" type="ORF">GCM10012287_41020</name>
</gene>